<accession>A0A0E0QXK1</accession>
<evidence type="ECO:0000313" key="1">
    <source>
        <dbReference type="EnsemblPlants" id="ORUFI10G06160.1"/>
    </source>
</evidence>
<protein>
    <submittedName>
        <fullName evidence="1">Uncharacterized protein</fullName>
    </submittedName>
</protein>
<sequence>MTSAGGRRGGATSTAERRWALRQANRAHHGCEHAATDDCGREARRRRIRRLLRAPHMRIRLRWGVSGTDTDDATSDPARILHR</sequence>
<dbReference type="HOGENOM" id="CLU_2546575_0_0_1"/>
<proteinExistence type="predicted"/>
<dbReference type="Gramene" id="ORUFI10G06160.1">
    <property type="protein sequence ID" value="ORUFI10G06160.1"/>
    <property type="gene ID" value="ORUFI10G06160"/>
</dbReference>
<evidence type="ECO:0000313" key="2">
    <source>
        <dbReference type="Proteomes" id="UP000008022"/>
    </source>
</evidence>
<dbReference type="EnsemblPlants" id="ORUFI10G06160.1">
    <property type="protein sequence ID" value="ORUFI10G06160.1"/>
    <property type="gene ID" value="ORUFI10G06160"/>
</dbReference>
<reference evidence="2" key="1">
    <citation type="submission" date="2013-06" db="EMBL/GenBank/DDBJ databases">
        <authorList>
            <person name="Zhao Q."/>
        </authorList>
    </citation>
    <scope>NUCLEOTIDE SEQUENCE</scope>
    <source>
        <strain evidence="2">cv. W1943</strain>
    </source>
</reference>
<keyword evidence="2" id="KW-1185">Reference proteome</keyword>
<dbReference type="Proteomes" id="UP000008022">
    <property type="component" value="Unassembled WGS sequence"/>
</dbReference>
<name>A0A0E0QXK1_ORYRU</name>
<dbReference type="AlphaFoldDB" id="A0A0E0QXK1"/>
<reference evidence="1" key="2">
    <citation type="submission" date="2015-06" db="UniProtKB">
        <authorList>
            <consortium name="EnsemblPlants"/>
        </authorList>
    </citation>
    <scope>IDENTIFICATION</scope>
</reference>
<organism evidence="1 2">
    <name type="scientific">Oryza rufipogon</name>
    <name type="common">Brownbeard rice</name>
    <name type="synonym">Asian wild rice</name>
    <dbReference type="NCBI Taxonomy" id="4529"/>
    <lineage>
        <taxon>Eukaryota</taxon>
        <taxon>Viridiplantae</taxon>
        <taxon>Streptophyta</taxon>
        <taxon>Embryophyta</taxon>
        <taxon>Tracheophyta</taxon>
        <taxon>Spermatophyta</taxon>
        <taxon>Magnoliopsida</taxon>
        <taxon>Liliopsida</taxon>
        <taxon>Poales</taxon>
        <taxon>Poaceae</taxon>
        <taxon>BOP clade</taxon>
        <taxon>Oryzoideae</taxon>
        <taxon>Oryzeae</taxon>
        <taxon>Oryzinae</taxon>
        <taxon>Oryza</taxon>
    </lineage>
</organism>